<dbReference type="EMBL" id="MU971458">
    <property type="protein sequence ID" value="KAK9234652.1"/>
    <property type="molecule type" value="Genomic_DNA"/>
</dbReference>
<sequence length="163" mass="17502">MANSPTAPTHGSSASLPSRQNSKPVACIDFVNPLLWMLFTNLAFSLGPSIMQATEAAADIKDIILGLGVVLFLVSKIVEVVVVAELVSSSPSLSGRPVTTTLLLAAHIGLFGPMFFSSLTLFARFMFMLWSLYLGWVLGICLAFGLGGSKPRNKKVDREIKED</sequence>
<evidence type="ECO:0000313" key="1">
    <source>
        <dbReference type="EMBL" id="KAK9234652.1"/>
    </source>
</evidence>
<dbReference type="Proteomes" id="UP001433508">
    <property type="component" value="Unassembled WGS sequence"/>
</dbReference>
<protein>
    <submittedName>
        <fullName evidence="1">Uncharacterized protein</fullName>
    </submittedName>
</protein>
<comment type="caution">
    <text evidence="1">The sequence shown here is derived from an EMBL/GenBank/DDBJ whole genome shotgun (WGS) entry which is preliminary data.</text>
</comment>
<reference evidence="2" key="1">
    <citation type="journal article" date="2024" name="Front. Bioeng. Biotechnol.">
        <title>Genome-scale model development and genomic sequencing of the oleaginous clade Lipomyces.</title>
        <authorList>
            <person name="Czajka J.J."/>
            <person name="Han Y."/>
            <person name="Kim J."/>
            <person name="Mondo S.J."/>
            <person name="Hofstad B.A."/>
            <person name="Robles A."/>
            <person name="Haridas S."/>
            <person name="Riley R."/>
            <person name="LaButti K."/>
            <person name="Pangilinan J."/>
            <person name="Andreopoulos W."/>
            <person name="Lipzen A."/>
            <person name="Yan J."/>
            <person name="Wang M."/>
            <person name="Ng V."/>
            <person name="Grigoriev I.V."/>
            <person name="Spatafora J.W."/>
            <person name="Magnuson J.K."/>
            <person name="Baker S.E."/>
            <person name="Pomraning K.R."/>
        </authorList>
    </citation>
    <scope>NUCLEOTIDE SEQUENCE [LARGE SCALE GENOMIC DNA]</scope>
    <source>
        <strain evidence="2">CBS 7786</strain>
    </source>
</reference>
<proteinExistence type="predicted"/>
<evidence type="ECO:0000313" key="2">
    <source>
        <dbReference type="Proteomes" id="UP001433508"/>
    </source>
</evidence>
<accession>A0ACC3SV50</accession>
<gene>
    <name evidence="1" type="ORF">V1525DRAFT_428353</name>
</gene>
<keyword evidence="2" id="KW-1185">Reference proteome</keyword>
<organism evidence="1 2">
    <name type="scientific">Lipomyces kononenkoae</name>
    <name type="common">Yeast</name>
    <dbReference type="NCBI Taxonomy" id="34357"/>
    <lineage>
        <taxon>Eukaryota</taxon>
        <taxon>Fungi</taxon>
        <taxon>Dikarya</taxon>
        <taxon>Ascomycota</taxon>
        <taxon>Saccharomycotina</taxon>
        <taxon>Lipomycetes</taxon>
        <taxon>Lipomycetales</taxon>
        <taxon>Lipomycetaceae</taxon>
        <taxon>Lipomyces</taxon>
    </lineage>
</organism>
<name>A0ACC3SV50_LIPKO</name>